<dbReference type="InterPro" id="IPR053865">
    <property type="entry name" value="DUF6934"/>
</dbReference>
<protein>
    <submittedName>
        <fullName evidence="1">Uncharacterized protein</fullName>
    </submittedName>
</protein>
<keyword evidence="2" id="KW-1185">Reference proteome</keyword>
<dbReference type="EMBL" id="JAHESF010000010">
    <property type="protein sequence ID" value="MBT1697629.1"/>
    <property type="molecule type" value="Genomic_DNA"/>
</dbReference>
<dbReference type="AlphaFoldDB" id="A0AAP2GJ40"/>
<gene>
    <name evidence="1" type="ORF">KK083_12125</name>
</gene>
<accession>A0AAP2GJ40</accession>
<sequence>MNLERYPIKASADFQEFKFISIGPKGEIKKMVRFTEMPVADSVLRIYNLAFGDYSEEKENLIDDLIVSDNKDPQRILATVAEAVITFTNKRPGAFVFAQGNTPARARYYAMGVAANLPELEKMFDIWGTLDGNGWELFQRNRRYEALLAKRR</sequence>
<dbReference type="Proteomes" id="UP001319200">
    <property type="component" value="Unassembled WGS sequence"/>
</dbReference>
<evidence type="ECO:0000313" key="1">
    <source>
        <dbReference type="EMBL" id="MBT1697629.1"/>
    </source>
</evidence>
<name>A0AAP2GJ40_9BACT</name>
<dbReference type="Pfam" id="PF22028">
    <property type="entry name" value="DUF6934"/>
    <property type="match status" value="1"/>
</dbReference>
<reference evidence="1 2" key="1">
    <citation type="submission" date="2021-05" db="EMBL/GenBank/DDBJ databases">
        <title>A Polyphasic approach of four new species of the genus Ohtaekwangia: Ohtaekwangia histidinii sp. nov., Ohtaekwangia cretensis sp. nov., Ohtaekwangia indiensis sp. nov., Ohtaekwangia reichenbachii sp. nov. from diverse environment.</title>
        <authorList>
            <person name="Octaviana S."/>
        </authorList>
    </citation>
    <scope>NUCLEOTIDE SEQUENCE [LARGE SCALE GENOMIC DNA]</scope>
    <source>
        <strain evidence="1 2">PWU4</strain>
    </source>
</reference>
<organism evidence="1 2">
    <name type="scientific">Chryseosolibacter histidini</name>
    <dbReference type="NCBI Taxonomy" id="2782349"/>
    <lineage>
        <taxon>Bacteria</taxon>
        <taxon>Pseudomonadati</taxon>
        <taxon>Bacteroidota</taxon>
        <taxon>Cytophagia</taxon>
        <taxon>Cytophagales</taxon>
        <taxon>Chryseotaleaceae</taxon>
        <taxon>Chryseosolibacter</taxon>
    </lineage>
</organism>
<proteinExistence type="predicted"/>
<comment type="caution">
    <text evidence="1">The sequence shown here is derived from an EMBL/GenBank/DDBJ whole genome shotgun (WGS) entry which is preliminary data.</text>
</comment>
<dbReference type="RefSeq" id="WP_254163500.1">
    <property type="nucleotide sequence ID" value="NZ_JAHESF010000010.1"/>
</dbReference>
<evidence type="ECO:0000313" key="2">
    <source>
        <dbReference type="Proteomes" id="UP001319200"/>
    </source>
</evidence>